<proteinExistence type="predicted"/>
<evidence type="ECO:0000313" key="2">
    <source>
        <dbReference type="EMBL" id="KAF6755231.1"/>
    </source>
</evidence>
<keyword evidence="3" id="KW-1185">Reference proteome</keyword>
<gene>
    <name evidence="2" type="ORF">DFP72DRAFT_847793</name>
</gene>
<reference evidence="2 3" key="1">
    <citation type="submission" date="2020-07" db="EMBL/GenBank/DDBJ databases">
        <title>Comparative genomics of pyrophilous fungi reveals a link between fire events and developmental genes.</title>
        <authorList>
            <consortium name="DOE Joint Genome Institute"/>
            <person name="Steindorff A.S."/>
            <person name="Carver A."/>
            <person name="Calhoun S."/>
            <person name="Stillman K."/>
            <person name="Liu H."/>
            <person name="Lipzen A."/>
            <person name="Pangilinan J."/>
            <person name="Labutti K."/>
            <person name="Bruns T.D."/>
            <person name="Grigoriev I.V."/>
        </authorList>
    </citation>
    <scope>NUCLEOTIDE SEQUENCE [LARGE SCALE GENOMIC DNA]</scope>
    <source>
        <strain evidence="2 3">CBS 144469</strain>
    </source>
</reference>
<feature type="region of interest" description="Disordered" evidence="1">
    <location>
        <begin position="174"/>
        <end position="194"/>
    </location>
</feature>
<evidence type="ECO:0000256" key="1">
    <source>
        <dbReference type="SAM" id="MobiDB-lite"/>
    </source>
</evidence>
<comment type="caution">
    <text evidence="2">The sequence shown here is derived from an EMBL/GenBank/DDBJ whole genome shotgun (WGS) entry which is preliminary data.</text>
</comment>
<accession>A0A8H6HYG2</accession>
<organism evidence="2 3">
    <name type="scientific">Ephemerocybe angulata</name>
    <dbReference type="NCBI Taxonomy" id="980116"/>
    <lineage>
        <taxon>Eukaryota</taxon>
        <taxon>Fungi</taxon>
        <taxon>Dikarya</taxon>
        <taxon>Basidiomycota</taxon>
        <taxon>Agaricomycotina</taxon>
        <taxon>Agaricomycetes</taxon>
        <taxon>Agaricomycetidae</taxon>
        <taxon>Agaricales</taxon>
        <taxon>Agaricineae</taxon>
        <taxon>Psathyrellaceae</taxon>
        <taxon>Ephemerocybe</taxon>
    </lineage>
</organism>
<dbReference type="EMBL" id="JACGCI010000031">
    <property type="protein sequence ID" value="KAF6755231.1"/>
    <property type="molecule type" value="Genomic_DNA"/>
</dbReference>
<name>A0A8H6HYG2_9AGAR</name>
<dbReference type="Proteomes" id="UP000521943">
    <property type="component" value="Unassembled WGS sequence"/>
</dbReference>
<dbReference type="AlphaFoldDB" id="A0A8H6HYG2"/>
<protein>
    <submittedName>
        <fullName evidence="2">Uncharacterized protein</fullName>
    </submittedName>
</protein>
<sequence>MSDSEVEYPFDDCDTHEVQMTAIFGREAYCRSIGLDPQRPPPPTKVPDAVVPTGVITIYRGSQPQRDFILDSALYLPQVRKEGLSSEGAYIKAYLRAFYGRWPESERITWGGPKHEDINLVAALGEAADKWCGHIWPLRRWRMVFDYDQKRFEKEAAYYRRCAQPNCHDCALPPPAAQAAQPSNSPDGQAGEAERIDYRARLRRLPGRA</sequence>
<evidence type="ECO:0000313" key="3">
    <source>
        <dbReference type="Proteomes" id="UP000521943"/>
    </source>
</evidence>